<keyword evidence="7" id="KW-0807">Transducer</keyword>
<dbReference type="GO" id="GO:0005886">
    <property type="term" value="C:plasma membrane"/>
    <property type="evidence" value="ECO:0007669"/>
    <property type="project" value="TreeGrafter"/>
</dbReference>
<dbReference type="PROSITE" id="PS50262">
    <property type="entry name" value="G_PROTEIN_RECEP_F1_2"/>
    <property type="match status" value="1"/>
</dbReference>
<evidence type="ECO:0000256" key="8">
    <source>
        <dbReference type="SAM" id="Phobius"/>
    </source>
</evidence>
<evidence type="ECO:0000256" key="4">
    <source>
        <dbReference type="ARBA" id="ARBA00023040"/>
    </source>
</evidence>
<keyword evidence="3 8" id="KW-1133">Transmembrane helix</keyword>
<keyword evidence="11" id="KW-1185">Reference proteome</keyword>
<sequence>MSNRTAPVIPGGIISDEVYNLLGFIIQLVINPSLGIVGICSNFINIVTFLKIGLSDGVTQNFFILSVSDGLSSIIVFISSLSYILQQTIFAGVQRVELQLQALYWACYYSATFPQSISVLTTVVIAVVRCCCVAMPFKVRYFLTAKRQLVAILVASGATIGLLLFTFSPMKTVHLRNPQTNRLFAVLVGYRWATYTAFAGSLLYASFILVIVCVIILSISLNRSSKFRESSASNSASSESDKRKDTRVVKTVVLVSVVFIICFSPPSIFSIMKAFIGNFSLQGRYRKESRLFLMFIETFYLINANMNIYIYLLCNTRYRNTFKALFGKADSSGSKKV</sequence>
<feature type="transmembrane region" description="Helical" evidence="8">
    <location>
        <begin position="24"/>
        <end position="50"/>
    </location>
</feature>
<name>A0AAV4JBV7_9GAST</name>
<dbReference type="SUPFAM" id="SSF81321">
    <property type="entry name" value="Family A G protein-coupled receptor-like"/>
    <property type="match status" value="1"/>
</dbReference>
<keyword evidence="5 8" id="KW-0472">Membrane</keyword>
<reference evidence="10 11" key="1">
    <citation type="journal article" date="2021" name="Elife">
        <title>Chloroplast acquisition without the gene transfer in kleptoplastic sea slugs, Plakobranchus ocellatus.</title>
        <authorList>
            <person name="Maeda T."/>
            <person name="Takahashi S."/>
            <person name="Yoshida T."/>
            <person name="Shimamura S."/>
            <person name="Takaki Y."/>
            <person name="Nagai Y."/>
            <person name="Toyoda A."/>
            <person name="Suzuki Y."/>
            <person name="Arimoto A."/>
            <person name="Ishii H."/>
            <person name="Satoh N."/>
            <person name="Nishiyama T."/>
            <person name="Hasebe M."/>
            <person name="Maruyama T."/>
            <person name="Minagawa J."/>
            <person name="Obokata J."/>
            <person name="Shigenobu S."/>
        </authorList>
    </citation>
    <scope>NUCLEOTIDE SEQUENCE [LARGE SCALE GENOMIC DNA]</scope>
</reference>
<dbReference type="InterPro" id="IPR017452">
    <property type="entry name" value="GPCR_Rhodpsn_7TM"/>
</dbReference>
<feature type="transmembrane region" description="Helical" evidence="8">
    <location>
        <begin position="252"/>
        <end position="272"/>
    </location>
</feature>
<dbReference type="GO" id="GO:0004930">
    <property type="term" value="F:G protein-coupled receptor activity"/>
    <property type="evidence" value="ECO:0007669"/>
    <property type="project" value="UniProtKB-KW"/>
</dbReference>
<evidence type="ECO:0000313" key="10">
    <source>
        <dbReference type="EMBL" id="GFS19509.1"/>
    </source>
</evidence>
<dbReference type="PANTHER" id="PTHR24243:SF230">
    <property type="entry name" value="G-PROTEIN COUPLED RECEPTORS FAMILY 1 PROFILE DOMAIN-CONTAINING PROTEIN"/>
    <property type="match status" value="1"/>
</dbReference>
<comment type="caution">
    <text evidence="10">The sequence shown here is derived from an EMBL/GenBank/DDBJ whole genome shotgun (WGS) entry which is preliminary data.</text>
</comment>
<keyword evidence="4" id="KW-0297">G-protein coupled receptor</keyword>
<dbReference type="PRINTS" id="PR00237">
    <property type="entry name" value="GPCRRHODOPSN"/>
</dbReference>
<keyword evidence="2 8" id="KW-0812">Transmembrane</keyword>
<evidence type="ECO:0000256" key="5">
    <source>
        <dbReference type="ARBA" id="ARBA00023136"/>
    </source>
</evidence>
<accession>A0AAV4JBV7</accession>
<proteinExistence type="predicted"/>
<evidence type="ECO:0000256" key="3">
    <source>
        <dbReference type="ARBA" id="ARBA00022989"/>
    </source>
</evidence>
<dbReference type="Pfam" id="PF00001">
    <property type="entry name" value="7tm_1"/>
    <property type="match status" value="1"/>
</dbReference>
<evidence type="ECO:0000313" key="11">
    <source>
        <dbReference type="Proteomes" id="UP000762676"/>
    </source>
</evidence>
<feature type="transmembrane region" description="Helical" evidence="8">
    <location>
        <begin position="149"/>
        <end position="168"/>
    </location>
</feature>
<keyword evidence="6 10" id="KW-0675">Receptor</keyword>
<dbReference type="AlphaFoldDB" id="A0AAV4JBV7"/>
<dbReference type="InterPro" id="IPR000276">
    <property type="entry name" value="GPCR_Rhodpsn"/>
</dbReference>
<feature type="domain" description="G-protein coupled receptors family 1 profile" evidence="9">
    <location>
        <begin position="41"/>
        <end position="311"/>
    </location>
</feature>
<dbReference type="EMBL" id="BMAT01013758">
    <property type="protein sequence ID" value="GFS19509.1"/>
    <property type="molecule type" value="Genomic_DNA"/>
</dbReference>
<dbReference type="Gene3D" id="1.20.1070.10">
    <property type="entry name" value="Rhodopsin 7-helix transmembrane proteins"/>
    <property type="match status" value="1"/>
</dbReference>
<organism evidence="10 11">
    <name type="scientific">Elysia marginata</name>
    <dbReference type="NCBI Taxonomy" id="1093978"/>
    <lineage>
        <taxon>Eukaryota</taxon>
        <taxon>Metazoa</taxon>
        <taxon>Spiralia</taxon>
        <taxon>Lophotrochozoa</taxon>
        <taxon>Mollusca</taxon>
        <taxon>Gastropoda</taxon>
        <taxon>Heterobranchia</taxon>
        <taxon>Euthyneura</taxon>
        <taxon>Panpulmonata</taxon>
        <taxon>Sacoglossa</taxon>
        <taxon>Placobranchoidea</taxon>
        <taxon>Plakobranchidae</taxon>
        <taxon>Elysia</taxon>
    </lineage>
</organism>
<feature type="transmembrane region" description="Helical" evidence="8">
    <location>
        <begin position="292"/>
        <end position="314"/>
    </location>
</feature>
<feature type="transmembrane region" description="Helical" evidence="8">
    <location>
        <begin position="192"/>
        <end position="219"/>
    </location>
</feature>
<dbReference type="Proteomes" id="UP000762676">
    <property type="component" value="Unassembled WGS sequence"/>
</dbReference>
<evidence type="ECO:0000256" key="2">
    <source>
        <dbReference type="ARBA" id="ARBA00022692"/>
    </source>
</evidence>
<protein>
    <submittedName>
        <fullName evidence="10">Chemosensory receptor A</fullName>
    </submittedName>
</protein>
<evidence type="ECO:0000256" key="7">
    <source>
        <dbReference type="ARBA" id="ARBA00023224"/>
    </source>
</evidence>
<evidence type="ECO:0000256" key="6">
    <source>
        <dbReference type="ARBA" id="ARBA00023170"/>
    </source>
</evidence>
<evidence type="ECO:0000256" key="1">
    <source>
        <dbReference type="ARBA" id="ARBA00004141"/>
    </source>
</evidence>
<feature type="transmembrane region" description="Helical" evidence="8">
    <location>
        <begin position="62"/>
        <end position="85"/>
    </location>
</feature>
<comment type="subcellular location">
    <subcellularLocation>
        <location evidence="1">Membrane</location>
        <topology evidence="1">Multi-pass membrane protein</topology>
    </subcellularLocation>
</comment>
<evidence type="ECO:0000259" key="9">
    <source>
        <dbReference type="PROSITE" id="PS50262"/>
    </source>
</evidence>
<dbReference type="PANTHER" id="PTHR24243">
    <property type="entry name" value="G-PROTEIN COUPLED RECEPTOR"/>
    <property type="match status" value="1"/>
</dbReference>
<gene>
    <name evidence="10" type="ORF">ElyMa_006874800</name>
</gene>